<keyword evidence="3 5" id="KW-1133">Transmembrane helix</keyword>
<dbReference type="InterPro" id="IPR036259">
    <property type="entry name" value="MFS_trans_sf"/>
</dbReference>
<dbReference type="PANTHER" id="PTHR23501:SF94">
    <property type="entry name" value="MAJOR FACILITATOR SUPERFAMILY (MFS) PROFILE DOMAIN-CONTAINING PROTEIN"/>
    <property type="match status" value="1"/>
</dbReference>
<feature type="transmembrane region" description="Helical" evidence="5">
    <location>
        <begin position="130"/>
        <end position="156"/>
    </location>
</feature>
<keyword evidence="2 5" id="KW-0812">Transmembrane</keyword>
<evidence type="ECO:0000313" key="6">
    <source>
        <dbReference type="EMBL" id="KAK9768966.1"/>
    </source>
</evidence>
<comment type="subcellular location">
    <subcellularLocation>
        <location evidence="1">Membrane</location>
        <topology evidence="1">Multi-pass membrane protein</topology>
    </subcellularLocation>
</comment>
<gene>
    <name evidence="6" type="ORF">SCAR479_02210</name>
</gene>
<sequence>MFAKPKTNDIVIDITDSDVEAVQQSTIVTLHIRMETVSARVAYHGRAVNHLTHGVTRYLHYCHSAECAHSGAILQAIVTDLGGDMTQGFIGPATLFLITISWEVYRAAGLAATCFWGTKFAKEPFLRRSLFWLPSSIGTYFCGAVQGLVIYGQLYYGPFYFVSVKGYSPVHTGLSLFPIICTFVPGSVLVGDLVSRLNNYRYTIWSGWVFAALAFGLMILWGVDTLIAQWAISW</sequence>
<dbReference type="SUPFAM" id="SSF103473">
    <property type="entry name" value="MFS general substrate transporter"/>
    <property type="match status" value="1"/>
</dbReference>
<evidence type="ECO:0000256" key="5">
    <source>
        <dbReference type="SAM" id="Phobius"/>
    </source>
</evidence>
<name>A0ABR2X5G4_9PEZI</name>
<evidence type="ECO:0000256" key="2">
    <source>
        <dbReference type="ARBA" id="ARBA00022692"/>
    </source>
</evidence>
<dbReference type="EMBL" id="JARVKM010000251">
    <property type="protein sequence ID" value="KAK9768966.1"/>
    <property type="molecule type" value="Genomic_DNA"/>
</dbReference>
<proteinExistence type="predicted"/>
<accession>A0ABR2X5G4</accession>
<keyword evidence="4 5" id="KW-0472">Membrane</keyword>
<protein>
    <submittedName>
        <fullName evidence="6">Major facilitator superfamily (MFS) profile domain-containing protein</fullName>
    </submittedName>
</protein>
<keyword evidence="7" id="KW-1185">Reference proteome</keyword>
<evidence type="ECO:0000256" key="3">
    <source>
        <dbReference type="ARBA" id="ARBA00022989"/>
    </source>
</evidence>
<feature type="transmembrane region" description="Helical" evidence="5">
    <location>
        <begin position="207"/>
        <end position="232"/>
    </location>
</feature>
<evidence type="ECO:0000256" key="1">
    <source>
        <dbReference type="ARBA" id="ARBA00004141"/>
    </source>
</evidence>
<feature type="transmembrane region" description="Helical" evidence="5">
    <location>
        <begin position="176"/>
        <end position="195"/>
    </location>
</feature>
<reference evidence="6 7" key="1">
    <citation type="submission" date="2024-02" db="EMBL/GenBank/DDBJ databases">
        <title>First draft genome assembly of two strains of Seiridium cardinale.</title>
        <authorList>
            <person name="Emiliani G."/>
            <person name="Scali E."/>
        </authorList>
    </citation>
    <scope>NUCLEOTIDE SEQUENCE [LARGE SCALE GENOMIC DNA]</scope>
    <source>
        <strain evidence="6 7">BM-138-000479</strain>
    </source>
</reference>
<dbReference type="Proteomes" id="UP001465668">
    <property type="component" value="Unassembled WGS sequence"/>
</dbReference>
<organism evidence="6 7">
    <name type="scientific">Seiridium cardinale</name>
    <dbReference type="NCBI Taxonomy" id="138064"/>
    <lineage>
        <taxon>Eukaryota</taxon>
        <taxon>Fungi</taxon>
        <taxon>Dikarya</taxon>
        <taxon>Ascomycota</taxon>
        <taxon>Pezizomycotina</taxon>
        <taxon>Sordariomycetes</taxon>
        <taxon>Xylariomycetidae</taxon>
        <taxon>Amphisphaeriales</taxon>
        <taxon>Sporocadaceae</taxon>
        <taxon>Seiridium</taxon>
    </lineage>
</organism>
<comment type="caution">
    <text evidence="6">The sequence shown here is derived from an EMBL/GenBank/DDBJ whole genome shotgun (WGS) entry which is preliminary data.</text>
</comment>
<evidence type="ECO:0000256" key="4">
    <source>
        <dbReference type="ARBA" id="ARBA00023136"/>
    </source>
</evidence>
<evidence type="ECO:0000313" key="7">
    <source>
        <dbReference type="Proteomes" id="UP001465668"/>
    </source>
</evidence>
<dbReference type="PANTHER" id="PTHR23501">
    <property type="entry name" value="MAJOR FACILITATOR SUPERFAMILY"/>
    <property type="match status" value="1"/>
</dbReference>